<organism evidence="1 2">
    <name type="scientific">Enterococcus devriesei</name>
    <dbReference type="NCBI Taxonomy" id="319970"/>
    <lineage>
        <taxon>Bacteria</taxon>
        <taxon>Bacillati</taxon>
        <taxon>Bacillota</taxon>
        <taxon>Bacilli</taxon>
        <taxon>Lactobacillales</taxon>
        <taxon>Enterococcaceae</taxon>
        <taxon>Enterococcus</taxon>
    </lineage>
</organism>
<evidence type="ECO:0000313" key="1">
    <source>
        <dbReference type="EMBL" id="OJG36923.1"/>
    </source>
</evidence>
<proteinExistence type="predicted"/>
<protein>
    <submittedName>
        <fullName evidence="1">Uncharacterized protein</fullName>
    </submittedName>
</protein>
<reference evidence="1 2" key="1">
    <citation type="submission" date="2014-12" db="EMBL/GenBank/DDBJ databases">
        <title>Draft genome sequences of 29 type strains of Enterococci.</title>
        <authorList>
            <person name="Zhong Z."/>
            <person name="Sun Z."/>
            <person name="Liu W."/>
            <person name="Zhang W."/>
            <person name="Zhang H."/>
        </authorList>
    </citation>
    <scope>NUCLEOTIDE SEQUENCE [LARGE SCALE GENOMIC DNA]</scope>
    <source>
        <strain evidence="1 2">DSM 22802</strain>
    </source>
</reference>
<dbReference type="STRING" id="319970.RV00_GL001368"/>
<evidence type="ECO:0000313" key="2">
    <source>
        <dbReference type="Proteomes" id="UP000183700"/>
    </source>
</evidence>
<dbReference type="EMBL" id="JXKM01000002">
    <property type="protein sequence ID" value="OJG36923.1"/>
    <property type="molecule type" value="Genomic_DNA"/>
</dbReference>
<dbReference type="AlphaFoldDB" id="A0A1L8SY88"/>
<dbReference type="RefSeq" id="WP_071861335.1">
    <property type="nucleotide sequence ID" value="NZ_CAURXW010000008.1"/>
</dbReference>
<dbReference type="Proteomes" id="UP000183700">
    <property type="component" value="Unassembled WGS sequence"/>
</dbReference>
<gene>
    <name evidence="1" type="ORF">RV00_GL001368</name>
</gene>
<comment type="caution">
    <text evidence="1">The sequence shown here is derived from an EMBL/GenBank/DDBJ whole genome shotgun (WGS) entry which is preliminary data.</text>
</comment>
<dbReference type="OrthoDB" id="2189728at2"/>
<keyword evidence="2" id="KW-1185">Reference proteome</keyword>
<accession>A0A1L8SY88</accession>
<name>A0A1L8SY88_9ENTE</name>
<sequence length="115" mass="13472">MLHQEILSPKEVARKLSNLSEGLFAIRCELKSKTYQIILYKYQADYFLIENPALVTVLLEKDNRAFSSPEQLLNEIEISFENNQYLAASKEWVRLDLNTLKLLDNVEIKFFSLEE</sequence>